<feature type="domain" description="Major facilitator superfamily (MFS) profile" evidence="6">
    <location>
        <begin position="10"/>
        <end position="453"/>
    </location>
</feature>
<dbReference type="InterPro" id="IPR036259">
    <property type="entry name" value="MFS_trans_sf"/>
</dbReference>
<feature type="transmembrane region" description="Helical" evidence="5">
    <location>
        <begin position="314"/>
        <end position="334"/>
    </location>
</feature>
<evidence type="ECO:0000256" key="4">
    <source>
        <dbReference type="ARBA" id="ARBA00023136"/>
    </source>
</evidence>
<evidence type="ECO:0000313" key="7">
    <source>
        <dbReference type="EMBL" id="MEK7954440.1"/>
    </source>
</evidence>
<dbReference type="PANTHER" id="PTHR11662:SF285">
    <property type="entry name" value="HEXURONATE TRANSPORTER"/>
    <property type="match status" value="1"/>
</dbReference>
<dbReference type="Proteomes" id="UP001371305">
    <property type="component" value="Unassembled WGS sequence"/>
</dbReference>
<dbReference type="InterPro" id="IPR050382">
    <property type="entry name" value="MFS_Na/Anion_cotransporter"/>
</dbReference>
<dbReference type="RefSeq" id="WP_341408211.1">
    <property type="nucleotide sequence ID" value="NZ_JBBUKT010000020.1"/>
</dbReference>
<proteinExistence type="predicted"/>
<protein>
    <submittedName>
        <fullName evidence="7">MFS transporter</fullName>
    </submittedName>
</protein>
<dbReference type="InterPro" id="IPR011701">
    <property type="entry name" value="MFS"/>
</dbReference>
<feature type="transmembrane region" description="Helical" evidence="5">
    <location>
        <begin position="177"/>
        <end position="199"/>
    </location>
</feature>
<feature type="transmembrane region" description="Helical" evidence="5">
    <location>
        <begin position="6"/>
        <end position="24"/>
    </location>
</feature>
<dbReference type="PANTHER" id="PTHR11662">
    <property type="entry name" value="SOLUTE CARRIER FAMILY 17"/>
    <property type="match status" value="1"/>
</dbReference>
<accession>A0ABU9B406</accession>
<organism evidence="7 8">
    <name type="scientific">Luteolibacter soli</name>
    <dbReference type="NCBI Taxonomy" id="3135280"/>
    <lineage>
        <taxon>Bacteria</taxon>
        <taxon>Pseudomonadati</taxon>
        <taxon>Verrucomicrobiota</taxon>
        <taxon>Verrucomicrobiia</taxon>
        <taxon>Verrucomicrobiales</taxon>
        <taxon>Verrucomicrobiaceae</taxon>
        <taxon>Luteolibacter</taxon>
    </lineage>
</organism>
<gene>
    <name evidence="7" type="ORF">WKV53_28240</name>
</gene>
<feature type="transmembrane region" description="Helical" evidence="5">
    <location>
        <begin position="135"/>
        <end position="157"/>
    </location>
</feature>
<dbReference type="Gene3D" id="1.20.1250.20">
    <property type="entry name" value="MFS general substrate transporter like domains"/>
    <property type="match status" value="2"/>
</dbReference>
<sequence>MRIRGLRWWIVVLVFLAAVSNYIDRQTLSALAPTIQADLGMDDREYANVVNLFLLAYTIAYLISGKLVDRLGTRAGTALFVVWWSLANVVTAWAQGPRSMGTCRFLLGLGEAGVWPAASKAVSEWFPSRERALAIGLYTMGATIGAIVAPYLVIPLATFDYAGKLPLVDGLFDYGTGWRVAFMVTGLIGILWLIPWLMLYRRPRESKLISGDELALIEDGGGSVEVEERGWTWVQVLSFRPVWLLLLGRLLTDPAWYFYQFWFAKYLNTSRGLDQGSLEITWIVYVAAGAGSLAGGWASGLLVKKGRTPVQARLWIMLGCACLMPVSPFIAKVAGLNSAMVLAACAVFAALAWLINISAIVVDIVPKHSVGTVFSVVAAGSTLGGIAMNMIVAAMVSGPSSKPGGFLDQGFKMLFGRLIEAVEGKGYEPWFLAMAFLHPLALLLLWAGGIHRSRGASQ</sequence>
<evidence type="ECO:0000313" key="8">
    <source>
        <dbReference type="Proteomes" id="UP001371305"/>
    </source>
</evidence>
<name>A0ABU9B406_9BACT</name>
<evidence type="ECO:0000256" key="5">
    <source>
        <dbReference type="SAM" id="Phobius"/>
    </source>
</evidence>
<comment type="subcellular location">
    <subcellularLocation>
        <location evidence="1">Membrane</location>
        <topology evidence="1">Multi-pass membrane protein</topology>
    </subcellularLocation>
</comment>
<keyword evidence="3 5" id="KW-1133">Transmembrane helix</keyword>
<dbReference type="SUPFAM" id="SSF103473">
    <property type="entry name" value="MFS general substrate transporter"/>
    <property type="match status" value="1"/>
</dbReference>
<dbReference type="InterPro" id="IPR020846">
    <property type="entry name" value="MFS_dom"/>
</dbReference>
<feature type="transmembrane region" description="Helical" evidence="5">
    <location>
        <begin position="45"/>
        <end position="63"/>
    </location>
</feature>
<evidence type="ECO:0000256" key="2">
    <source>
        <dbReference type="ARBA" id="ARBA00022692"/>
    </source>
</evidence>
<feature type="transmembrane region" description="Helical" evidence="5">
    <location>
        <begin position="282"/>
        <end position="302"/>
    </location>
</feature>
<dbReference type="PROSITE" id="PS50850">
    <property type="entry name" value="MFS"/>
    <property type="match status" value="1"/>
</dbReference>
<evidence type="ECO:0000259" key="6">
    <source>
        <dbReference type="PROSITE" id="PS50850"/>
    </source>
</evidence>
<keyword evidence="4 5" id="KW-0472">Membrane</keyword>
<feature type="transmembrane region" description="Helical" evidence="5">
    <location>
        <begin position="340"/>
        <end position="361"/>
    </location>
</feature>
<feature type="transmembrane region" description="Helical" evidence="5">
    <location>
        <begin position="373"/>
        <end position="396"/>
    </location>
</feature>
<evidence type="ECO:0000256" key="3">
    <source>
        <dbReference type="ARBA" id="ARBA00022989"/>
    </source>
</evidence>
<evidence type="ECO:0000256" key="1">
    <source>
        <dbReference type="ARBA" id="ARBA00004141"/>
    </source>
</evidence>
<comment type="caution">
    <text evidence="7">The sequence shown here is derived from an EMBL/GenBank/DDBJ whole genome shotgun (WGS) entry which is preliminary data.</text>
</comment>
<feature type="transmembrane region" description="Helical" evidence="5">
    <location>
        <begin position="242"/>
        <end position="262"/>
    </location>
</feature>
<dbReference type="EMBL" id="JBBUKT010000020">
    <property type="protein sequence ID" value="MEK7954440.1"/>
    <property type="molecule type" value="Genomic_DNA"/>
</dbReference>
<keyword evidence="8" id="KW-1185">Reference proteome</keyword>
<reference evidence="7 8" key="1">
    <citation type="submission" date="2024-04" db="EMBL/GenBank/DDBJ databases">
        <title>Luteolibacter sp. isolated from soil.</title>
        <authorList>
            <person name="An J."/>
        </authorList>
    </citation>
    <scope>NUCLEOTIDE SEQUENCE [LARGE SCALE GENOMIC DNA]</scope>
    <source>
        <strain evidence="7 8">Y139</strain>
    </source>
</reference>
<dbReference type="Pfam" id="PF07690">
    <property type="entry name" value="MFS_1"/>
    <property type="match status" value="1"/>
</dbReference>
<keyword evidence="2 5" id="KW-0812">Transmembrane</keyword>
<feature type="transmembrane region" description="Helical" evidence="5">
    <location>
        <begin position="430"/>
        <end position="450"/>
    </location>
</feature>